<sequence>MLDPDLIAYENINENRHIGIDNQNYAPRRDPANVPNINNETQNHHGDGNNICNDNKTNRPDVSLKELLNEDLPDSESTLSQDEIMTDDRADQAKTLKNPLNNNEVRPDLAIPSTSRGIRSDYRTLSQPPLHGAKLHDELYIGLSLTQAGSRPARGINEEFFTSTPLP</sequence>
<evidence type="ECO:0000256" key="1">
    <source>
        <dbReference type="SAM" id="MobiDB-lite"/>
    </source>
</evidence>
<evidence type="ECO:0000313" key="3">
    <source>
        <dbReference type="Proteomes" id="UP001627154"/>
    </source>
</evidence>
<gene>
    <name evidence="2" type="ORF">TKK_013535</name>
</gene>
<keyword evidence="3" id="KW-1185">Reference proteome</keyword>
<feature type="compositionally biased region" description="Basic and acidic residues" evidence="1">
    <location>
        <begin position="56"/>
        <end position="68"/>
    </location>
</feature>
<feature type="region of interest" description="Disordered" evidence="1">
    <location>
        <begin position="21"/>
        <end position="105"/>
    </location>
</feature>
<comment type="caution">
    <text evidence="2">The sequence shown here is derived from an EMBL/GenBank/DDBJ whole genome shotgun (WGS) entry which is preliminary data.</text>
</comment>
<reference evidence="2 3" key="1">
    <citation type="journal article" date="2024" name="bioRxiv">
        <title>A reference genome for Trichogramma kaykai: A tiny desert-dwelling parasitoid wasp with competing sex-ratio distorters.</title>
        <authorList>
            <person name="Culotta J."/>
            <person name="Lindsey A.R."/>
        </authorList>
    </citation>
    <scope>NUCLEOTIDE SEQUENCE [LARGE SCALE GENOMIC DNA]</scope>
    <source>
        <strain evidence="2 3">KSX58</strain>
    </source>
</reference>
<dbReference type="AlphaFoldDB" id="A0ABD2WFW0"/>
<protein>
    <submittedName>
        <fullName evidence="2">Uncharacterized protein</fullName>
    </submittedName>
</protein>
<name>A0ABD2WFW0_9HYME</name>
<dbReference type="Proteomes" id="UP001627154">
    <property type="component" value="Unassembled WGS sequence"/>
</dbReference>
<dbReference type="EMBL" id="JBJJXI010000108">
    <property type="protein sequence ID" value="KAL3391599.1"/>
    <property type="molecule type" value="Genomic_DNA"/>
</dbReference>
<accession>A0ABD2WFW0</accession>
<evidence type="ECO:0000313" key="2">
    <source>
        <dbReference type="EMBL" id="KAL3391599.1"/>
    </source>
</evidence>
<proteinExistence type="predicted"/>
<organism evidence="2 3">
    <name type="scientific">Trichogramma kaykai</name>
    <dbReference type="NCBI Taxonomy" id="54128"/>
    <lineage>
        <taxon>Eukaryota</taxon>
        <taxon>Metazoa</taxon>
        <taxon>Ecdysozoa</taxon>
        <taxon>Arthropoda</taxon>
        <taxon>Hexapoda</taxon>
        <taxon>Insecta</taxon>
        <taxon>Pterygota</taxon>
        <taxon>Neoptera</taxon>
        <taxon>Endopterygota</taxon>
        <taxon>Hymenoptera</taxon>
        <taxon>Apocrita</taxon>
        <taxon>Proctotrupomorpha</taxon>
        <taxon>Chalcidoidea</taxon>
        <taxon>Trichogrammatidae</taxon>
        <taxon>Trichogramma</taxon>
    </lineage>
</organism>